<evidence type="ECO:0000313" key="2">
    <source>
        <dbReference type="Proteomes" id="UP001152795"/>
    </source>
</evidence>
<reference evidence="1" key="1">
    <citation type="submission" date="2020-04" db="EMBL/GenBank/DDBJ databases">
        <authorList>
            <person name="Alioto T."/>
            <person name="Alioto T."/>
            <person name="Gomez Garrido J."/>
        </authorList>
    </citation>
    <scope>NUCLEOTIDE SEQUENCE</scope>
    <source>
        <strain evidence="1">A484AB</strain>
    </source>
</reference>
<dbReference type="OrthoDB" id="5981753at2759"/>
<dbReference type="EMBL" id="CACRXK020020412">
    <property type="protein sequence ID" value="CAB4034780.1"/>
    <property type="molecule type" value="Genomic_DNA"/>
</dbReference>
<accession>A0A7D9JSI1</accession>
<evidence type="ECO:0000313" key="1">
    <source>
        <dbReference type="EMBL" id="CAB4034780.1"/>
    </source>
</evidence>
<gene>
    <name evidence="1" type="ORF">PACLA_8A082513</name>
</gene>
<protein>
    <submittedName>
        <fullName evidence="1">Uncharacterized protein</fullName>
    </submittedName>
</protein>
<name>A0A7D9JSI1_PARCT</name>
<organism evidence="1 2">
    <name type="scientific">Paramuricea clavata</name>
    <name type="common">Red gorgonian</name>
    <name type="synonym">Violescent sea-whip</name>
    <dbReference type="NCBI Taxonomy" id="317549"/>
    <lineage>
        <taxon>Eukaryota</taxon>
        <taxon>Metazoa</taxon>
        <taxon>Cnidaria</taxon>
        <taxon>Anthozoa</taxon>
        <taxon>Octocorallia</taxon>
        <taxon>Malacalcyonacea</taxon>
        <taxon>Plexauridae</taxon>
        <taxon>Paramuricea</taxon>
    </lineage>
</organism>
<sequence>MSTNIYTKDELGYFRLAKGVVNHSTAALRKVLKQEWNYLYPLTPWRNDGTSGSQMLAEEQPLSRLYDPKFAKDYQAIKDHLRHGDMEQWDVTTLVFALLYSYALSGMRDNGRHWRRVKNAIHEIKEVRNTVLSHACKASIAQNNFQRIFDILERAVEDLLQRSDPLVGKLKALRTETEFFTDDLGKYKKLLQEDNNSLHLLDKHLERLEFKMNISIPKVEARNKYARSSTATSNNSEIISKLYRRVDRLERELPSCVDSVPEPFKPTIFHSARYKLLMNKSGVMSANYRWEECGNFLQGFNDSVDMQIYAGIQSAVALSHRSRKDECFEALKRLVPKALLAKQHGVVLHARIKIVKAYNLHDRGNDDEAMKEVDEAEMMLSLGECHEDLAEINSAKANIILSSGKNSANDRKRVLDHLDKCIHLCEKATVDKNITVVQAKLRKALFHLGYYQHGILEEAPKFSDVNIAETILSRVAKQSDLTERHKVYLMYGQSLLAYRKGETNMATKLENKLRRKCEDHKIRYEIEQLDMLRTLVRG</sequence>
<keyword evidence="2" id="KW-1185">Reference proteome</keyword>
<proteinExistence type="predicted"/>
<dbReference type="AlphaFoldDB" id="A0A7D9JSI1"/>
<dbReference type="Proteomes" id="UP001152795">
    <property type="component" value="Unassembled WGS sequence"/>
</dbReference>
<comment type="caution">
    <text evidence="1">The sequence shown here is derived from an EMBL/GenBank/DDBJ whole genome shotgun (WGS) entry which is preliminary data.</text>
</comment>